<dbReference type="AlphaFoldDB" id="A0A388T766"/>
<sequence length="56" mass="5693">MSEARTDTTQARPQGAAANQAEAVGSGKHRGGAAASEDTASPVHGRHRRPAKNEAA</sequence>
<dbReference type="EMBL" id="BGZL01000024">
    <property type="protein sequence ID" value="GBQ03890.1"/>
    <property type="molecule type" value="Genomic_DNA"/>
</dbReference>
<proteinExistence type="predicted"/>
<dbReference type="RefSeq" id="WP_167450234.1">
    <property type="nucleotide sequence ID" value="NZ_BGZL01000024.1"/>
</dbReference>
<protein>
    <submittedName>
        <fullName evidence="2">Uncharacterized protein</fullName>
    </submittedName>
</protein>
<organism evidence="2 3">
    <name type="scientific">Streptomyces spongiicola</name>
    <dbReference type="NCBI Taxonomy" id="1690221"/>
    <lineage>
        <taxon>Bacteria</taxon>
        <taxon>Bacillati</taxon>
        <taxon>Actinomycetota</taxon>
        <taxon>Actinomycetes</taxon>
        <taxon>Kitasatosporales</taxon>
        <taxon>Streptomycetaceae</taxon>
        <taxon>Streptomyces</taxon>
    </lineage>
</organism>
<accession>A0A388T766</accession>
<evidence type="ECO:0000256" key="1">
    <source>
        <dbReference type="SAM" id="MobiDB-lite"/>
    </source>
</evidence>
<feature type="region of interest" description="Disordered" evidence="1">
    <location>
        <begin position="1"/>
        <end position="56"/>
    </location>
</feature>
<gene>
    <name evidence="2" type="ORF">SSP531S_53690</name>
</gene>
<comment type="caution">
    <text evidence="2">The sequence shown here is derived from an EMBL/GenBank/DDBJ whole genome shotgun (WGS) entry which is preliminary data.</text>
</comment>
<evidence type="ECO:0000313" key="2">
    <source>
        <dbReference type="EMBL" id="GBQ03890.1"/>
    </source>
</evidence>
<evidence type="ECO:0000313" key="3">
    <source>
        <dbReference type="Proteomes" id="UP000265354"/>
    </source>
</evidence>
<reference evidence="2 3" key="1">
    <citation type="submission" date="2018-07" db="EMBL/GenBank/DDBJ databases">
        <title>Whole Genome Shotgun Sequence of Streptomyces spongiicola strain 531S.</title>
        <authorList>
            <person name="Dohra H."/>
            <person name="Kodani S."/>
        </authorList>
    </citation>
    <scope>NUCLEOTIDE SEQUENCE [LARGE SCALE GENOMIC DNA]</scope>
    <source>
        <strain evidence="2 3">531S</strain>
    </source>
</reference>
<name>A0A388T766_9ACTN</name>
<dbReference type="Proteomes" id="UP000265354">
    <property type="component" value="Unassembled WGS sequence"/>
</dbReference>